<comment type="caution">
    <text evidence="2">The sequence shown here is derived from an EMBL/GenBank/DDBJ whole genome shotgun (WGS) entry which is preliminary data.</text>
</comment>
<evidence type="ECO:0000256" key="1">
    <source>
        <dbReference type="SAM" id="Phobius"/>
    </source>
</evidence>
<keyword evidence="3" id="KW-1185">Reference proteome</keyword>
<reference evidence="2 3" key="1">
    <citation type="submission" date="2022-06" db="EMBL/GenBank/DDBJ databases">
        <title>Endosaccharibacter gen. nov., sp. nov., endophytic bacteria isolated from sugarcane.</title>
        <authorList>
            <person name="Pitiwittayakul N."/>
            <person name="Yukphan P."/>
            <person name="Charoenyingcharoen P."/>
            <person name="Tanasupawat S."/>
        </authorList>
    </citation>
    <scope>NUCLEOTIDE SEQUENCE [LARGE SCALE GENOMIC DNA]</scope>
    <source>
        <strain evidence="2 3">KSS8</strain>
    </source>
</reference>
<feature type="transmembrane region" description="Helical" evidence="1">
    <location>
        <begin position="12"/>
        <end position="31"/>
    </location>
</feature>
<gene>
    <name evidence="2" type="ORF">NFI95_05660</name>
</gene>
<proteinExistence type="predicted"/>
<protein>
    <submittedName>
        <fullName evidence="2">Uncharacterized protein</fullName>
    </submittedName>
</protein>
<evidence type="ECO:0000313" key="2">
    <source>
        <dbReference type="EMBL" id="MCQ8277930.1"/>
    </source>
</evidence>
<organism evidence="2 3">
    <name type="scientific">Endosaccharibacter trunci</name>
    <dbReference type="NCBI Taxonomy" id="2812733"/>
    <lineage>
        <taxon>Bacteria</taxon>
        <taxon>Pseudomonadati</taxon>
        <taxon>Pseudomonadota</taxon>
        <taxon>Alphaproteobacteria</taxon>
        <taxon>Acetobacterales</taxon>
        <taxon>Acetobacteraceae</taxon>
        <taxon>Endosaccharibacter</taxon>
    </lineage>
</organism>
<dbReference type="EMBL" id="JAMSKV010000003">
    <property type="protein sequence ID" value="MCQ8277930.1"/>
    <property type="molecule type" value="Genomic_DNA"/>
</dbReference>
<evidence type="ECO:0000313" key="3">
    <source>
        <dbReference type="Proteomes" id="UP001524587"/>
    </source>
</evidence>
<sequence length="251" mass="26841">MTAAGRLWRRAPAWRFCLISSFGLFALAAMFPPTLPDWRSLAPGKGATPHFVAEASKEAANGIFSMPSMGETRTGSIPFAGRSLPLPPGNWLQVGYATLPNGVQQQVLARVANHRLEQMILATATGVFGGPAGPVGVPPQCADPNRIAGAIVPETPDQNPLQHECWAIVPADMRKLAGQGQDSPWPRALDRLGDLGFSVPDQMLAAEFVRSTDRGWQTTIVLLPAKGGSAAARTAWATRYQTELHKGFDPP</sequence>
<keyword evidence="1" id="KW-0472">Membrane</keyword>
<accession>A0ABT1W4X3</accession>
<keyword evidence="1" id="KW-0812">Transmembrane</keyword>
<dbReference type="Proteomes" id="UP001524587">
    <property type="component" value="Unassembled WGS sequence"/>
</dbReference>
<keyword evidence="1" id="KW-1133">Transmembrane helix</keyword>
<dbReference type="RefSeq" id="WP_422863387.1">
    <property type="nucleotide sequence ID" value="NZ_JAMSKV010000003.1"/>
</dbReference>
<name>A0ABT1W4X3_9PROT</name>